<feature type="domain" description="Nudix hydrolase" evidence="4">
    <location>
        <begin position="151"/>
        <end position="294"/>
    </location>
</feature>
<evidence type="ECO:0000259" key="4">
    <source>
        <dbReference type="PROSITE" id="PS51462"/>
    </source>
</evidence>
<dbReference type="InterPro" id="IPR020084">
    <property type="entry name" value="NUDIX_hydrolase_CS"/>
</dbReference>
<evidence type="ECO:0000256" key="1">
    <source>
        <dbReference type="ARBA" id="ARBA00001946"/>
    </source>
</evidence>
<evidence type="ECO:0000256" key="3">
    <source>
        <dbReference type="SAM" id="MobiDB-lite"/>
    </source>
</evidence>
<dbReference type="PROSITE" id="PS51462">
    <property type="entry name" value="NUDIX"/>
    <property type="match status" value="1"/>
</dbReference>
<dbReference type="InterPro" id="IPR015797">
    <property type="entry name" value="NUDIX_hydrolase-like_dom_sf"/>
</dbReference>
<evidence type="ECO:0000313" key="6">
    <source>
        <dbReference type="Proteomes" id="UP001238603"/>
    </source>
</evidence>
<feature type="region of interest" description="Disordered" evidence="3">
    <location>
        <begin position="1"/>
        <end position="34"/>
    </location>
</feature>
<organism evidence="5 6">
    <name type="scientific">Roseateles subflavus</name>
    <dbReference type="NCBI Taxonomy" id="3053353"/>
    <lineage>
        <taxon>Bacteria</taxon>
        <taxon>Pseudomonadati</taxon>
        <taxon>Pseudomonadota</taxon>
        <taxon>Betaproteobacteria</taxon>
        <taxon>Burkholderiales</taxon>
        <taxon>Sphaerotilaceae</taxon>
        <taxon>Roseateles</taxon>
    </lineage>
</organism>
<comment type="caution">
    <text evidence="5">The sequence shown here is derived from an EMBL/GenBank/DDBJ whole genome shotgun (WGS) entry which is preliminary data.</text>
</comment>
<feature type="compositionally biased region" description="Low complexity" evidence="3">
    <location>
        <begin position="1"/>
        <end position="27"/>
    </location>
</feature>
<dbReference type="EMBL" id="JASVDS010000005">
    <property type="protein sequence ID" value="MDL5033885.1"/>
    <property type="molecule type" value="Genomic_DNA"/>
</dbReference>
<dbReference type="SUPFAM" id="SSF55811">
    <property type="entry name" value="Nudix"/>
    <property type="match status" value="1"/>
</dbReference>
<accession>A0ABT7LQ80</accession>
<dbReference type="Gene3D" id="3.90.79.10">
    <property type="entry name" value="Nucleoside Triphosphate Pyrophosphohydrolase"/>
    <property type="match status" value="1"/>
</dbReference>
<proteinExistence type="predicted"/>
<dbReference type="Proteomes" id="UP001238603">
    <property type="component" value="Unassembled WGS sequence"/>
</dbReference>
<protein>
    <submittedName>
        <fullName evidence="5">NUDIX domain-containing protein</fullName>
    </submittedName>
</protein>
<dbReference type="InterPro" id="IPR000086">
    <property type="entry name" value="NUDIX_hydrolase_dom"/>
</dbReference>
<evidence type="ECO:0000256" key="2">
    <source>
        <dbReference type="ARBA" id="ARBA00022801"/>
    </source>
</evidence>
<dbReference type="PROSITE" id="PS00893">
    <property type="entry name" value="NUDIX_BOX"/>
    <property type="match status" value="1"/>
</dbReference>
<evidence type="ECO:0000313" key="5">
    <source>
        <dbReference type="EMBL" id="MDL5033885.1"/>
    </source>
</evidence>
<comment type="cofactor">
    <cofactor evidence="1">
        <name>Mg(2+)</name>
        <dbReference type="ChEBI" id="CHEBI:18420"/>
    </cofactor>
</comment>
<name>A0ABT7LQ80_9BURK</name>
<dbReference type="RefSeq" id="WP_285983957.1">
    <property type="nucleotide sequence ID" value="NZ_JASVDS010000005.1"/>
</dbReference>
<dbReference type="CDD" id="cd03676">
    <property type="entry name" value="NUDIX_Tnr3_like"/>
    <property type="match status" value="1"/>
</dbReference>
<dbReference type="Pfam" id="PF00293">
    <property type="entry name" value="NUDIX"/>
    <property type="match status" value="1"/>
</dbReference>
<gene>
    <name evidence="5" type="ORF">QRD43_18395</name>
</gene>
<reference evidence="5 6" key="1">
    <citation type="submission" date="2023-06" db="EMBL/GenBank/DDBJ databases">
        <title>Pelomonas sp. APW6 16S ribosomal RNA gene genome sequencing and assembly.</title>
        <authorList>
            <person name="Woo H."/>
        </authorList>
    </citation>
    <scope>NUCLEOTIDE SEQUENCE [LARGE SCALE GENOMIC DNA]</scope>
    <source>
        <strain evidence="5 6">APW6</strain>
    </source>
</reference>
<sequence length="298" mass="31915">MTANDSGTSALTSTSTSTSTSGADTAARCGSSPRPPADWWRWQLDGHALGWLAPAHQALLAAWGVGQAVPGEGRCWACRSGVSDGEAGVEVRSAWLAALALRLREAGWVRGWREERYRCRLPRPGLDPAAGPAEGDVFFELERAAYRFFGLTSQAVHINGVSLTGGLWCGRRALHKATDPGRLDNLAAGGLAAGEDPVACARRELWEEAGVPRALSEPLRRQGLIRTARVEPEGWHDEWLHVFELPLPADFVPVNQDGEVSAFECLAPEDVARRITGQDFSADAAAVSASWLASLGRG</sequence>
<keyword evidence="6" id="KW-1185">Reference proteome</keyword>
<keyword evidence="2" id="KW-0378">Hydrolase</keyword>